<evidence type="ECO:0000313" key="1">
    <source>
        <dbReference type="EMBL" id="KAJ4719582.1"/>
    </source>
</evidence>
<gene>
    <name evidence="1" type="ORF">OWV82_007539</name>
</gene>
<evidence type="ECO:0000313" key="2">
    <source>
        <dbReference type="Proteomes" id="UP001164539"/>
    </source>
</evidence>
<organism evidence="1 2">
    <name type="scientific">Melia azedarach</name>
    <name type="common">Chinaberry tree</name>
    <dbReference type="NCBI Taxonomy" id="155640"/>
    <lineage>
        <taxon>Eukaryota</taxon>
        <taxon>Viridiplantae</taxon>
        <taxon>Streptophyta</taxon>
        <taxon>Embryophyta</taxon>
        <taxon>Tracheophyta</taxon>
        <taxon>Spermatophyta</taxon>
        <taxon>Magnoliopsida</taxon>
        <taxon>eudicotyledons</taxon>
        <taxon>Gunneridae</taxon>
        <taxon>Pentapetalae</taxon>
        <taxon>rosids</taxon>
        <taxon>malvids</taxon>
        <taxon>Sapindales</taxon>
        <taxon>Meliaceae</taxon>
        <taxon>Melia</taxon>
    </lineage>
</organism>
<sequence length="66" mass="7593">MLPGGFAVDSGSPFSFLIQPAYRILKQELIQYFQERDGLRPCNHEEGHMTFAMEKCLFVSDNCTYN</sequence>
<accession>A0ACC1Y8U3</accession>
<comment type="caution">
    <text evidence="1">The sequence shown here is derived from an EMBL/GenBank/DDBJ whole genome shotgun (WGS) entry which is preliminary data.</text>
</comment>
<dbReference type="Proteomes" id="UP001164539">
    <property type="component" value="Chromosome 4"/>
</dbReference>
<name>A0ACC1Y8U3_MELAZ</name>
<keyword evidence="2" id="KW-1185">Reference proteome</keyword>
<dbReference type="EMBL" id="CM051397">
    <property type="protein sequence ID" value="KAJ4719582.1"/>
    <property type="molecule type" value="Genomic_DNA"/>
</dbReference>
<protein>
    <submittedName>
        <fullName evidence="1">Aspartic peptidase</fullName>
    </submittedName>
</protein>
<proteinExistence type="predicted"/>
<reference evidence="1 2" key="1">
    <citation type="journal article" date="2023" name="Science">
        <title>Complex scaffold remodeling in plant triterpene biosynthesis.</title>
        <authorList>
            <person name="De La Pena R."/>
            <person name="Hodgson H."/>
            <person name="Liu J.C."/>
            <person name="Stephenson M.J."/>
            <person name="Martin A.C."/>
            <person name="Owen C."/>
            <person name="Harkess A."/>
            <person name="Leebens-Mack J."/>
            <person name="Jimenez L.E."/>
            <person name="Osbourn A."/>
            <person name="Sattely E.S."/>
        </authorList>
    </citation>
    <scope>NUCLEOTIDE SEQUENCE [LARGE SCALE GENOMIC DNA]</scope>
    <source>
        <strain evidence="2">cv. JPN11</strain>
        <tissue evidence="1">Leaf</tissue>
    </source>
</reference>